<reference evidence="2 3" key="1">
    <citation type="journal article" date="2019" name="Sci. Rep.">
        <title>A high-quality genome of Eragrostis curvula grass provides insights into Poaceae evolution and supports new strategies to enhance forage quality.</title>
        <authorList>
            <person name="Carballo J."/>
            <person name="Santos B.A.C.M."/>
            <person name="Zappacosta D."/>
            <person name="Garbus I."/>
            <person name="Selva J.P."/>
            <person name="Gallo C.A."/>
            <person name="Diaz A."/>
            <person name="Albertini E."/>
            <person name="Caccamo M."/>
            <person name="Echenique V."/>
        </authorList>
    </citation>
    <scope>NUCLEOTIDE SEQUENCE [LARGE SCALE GENOMIC DNA]</scope>
    <source>
        <strain evidence="3">cv. Victoria</strain>
        <tissue evidence="2">Leaf</tissue>
    </source>
</reference>
<evidence type="ECO:0000313" key="3">
    <source>
        <dbReference type="Proteomes" id="UP000324897"/>
    </source>
</evidence>
<sequence length="201" mass="22548">MQGVKIAELRRWSSRSCLEHLLINIAHSETLRNMNPHYRAKTYCARVVFPDPAIPYMPITEKHLLVLELGSESLDELDIYLLSETVIIGDVQDVFGIVEGGPEPICPQLDVSPLVWRDPVRTLQHKGQLREEPDLQISQLLGYVEAEESAAVSEKPGSDGRCDPAQRGHSPPNRSNLRHGRELGPAYLPPREGYNVFQVGH</sequence>
<dbReference type="Gramene" id="TVU06982">
    <property type="protein sequence ID" value="TVU06982"/>
    <property type="gene ID" value="EJB05_47020"/>
</dbReference>
<evidence type="ECO:0000256" key="1">
    <source>
        <dbReference type="SAM" id="MobiDB-lite"/>
    </source>
</evidence>
<protein>
    <submittedName>
        <fullName evidence="2">Uncharacterized protein</fullName>
    </submittedName>
</protein>
<feature type="region of interest" description="Disordered" evidence="1">
    <location>
        <begin position="148"/>
        <end position="191"/>
    </location>
</feature>
<proteinExistence type="predicted"/>
<comment type="caution">
    <text evidence="2">The sequence shown here is derived from an EMBL/GenBank/DDBJ whole genome shotgun (WGS) entry which is preliminary data.</text>
</comment>
<dbReference type="AlphaFoldDB" id="A0A5J9T6L7"/>
<name>A0A5J9T6L7_9POAL</name>
<accession>A0A5J9T6L7</accession>
<keyword evidence="3" id="KW-1185">Reference proteome</keyword>
<dbReference type="Proteomes" id="UP000324897">
    <property type="component" value="Unassembled WGS sequence"/>
</dbReference>
<evidence type="ECO:0000313" key="2">
    <source>
        <dbReference type="EMBL" id="TVU06982.1"/>
    </source>
</evidence>
<gene>
    <name evidence="2" type="ORF">EJB05_47020</name>
</gene>
<feature type="compositionally biased region" description="Basic and acidic residues" evidence="1">
    <location>
        <begin position="156"/>
        <end position="166"/>
    </location>
</feature>
<organism evidence="2 3">
    <name type="scientific">Eragrostis curvula</name>
    <name type="common">weeping love grass</name>
    <dbReference type="NCBI Taxonomy" id="38414"/>
    <lineage>
        <taxon>Eukaryota</taxon>
        <taxon>Viridiplantae</taxon>
        <taxon>Streptophyta</taxon>
        <taxon>Embryophyta</taxon>
        <taxon>Tracheophyta</taxon>
        <taxon>Spermatophyta</taxon>
        <taxon>Magnoliopsida</taxon>
        <taxon>Liliopsida</taxon>
        <taxon>Poales</taxon>
        <taxon>Poaceae</taxon>
        <taxon>PACMAD clade</taxon>
        <taxon>Chloridoideae</taxon>
        <taxon>Eragrostideae</taxon>
        <taxon>Eragrostidinae</taxon>
        <taxon>Eragrostis</taxon>
    </lineage>
</organism>
<dbReference type="EMBL" id="RWGY01000045">
    <property type="protein sequence ID" value="TVU06982.1"/>
    <property type="molecule type" value="Genomic_DNA"/>
</dbReference>